<dbReference type="PANTHER" id="PTHR30069">
    <property type="entry name" value="TONB-DEPENDENT OUTER MEMBRANE RECEPTOR"/>
    <property type="match status" value="1"/>
</dbReference>
<evidence type="ECO:0000256" key="5">
    <source>
        <dbReference type="ARBA" id="ARBA00022729"/>
    </source>
</evidence>
<keyword evidence="4" id="KW-0812">Transmembrane</keyword>
<evidence type="ECO:0000259" key="11">
    <source>
        <dbReference type="Pfam" id="PF00593"/>
    </source>
</evidence>
<dbReference type="Gene3D" id="2.40.170.20">
    <property type="entry name" value="TonB-dependent receptor, beta-barrel domain"/>
    <property type="match status" value="1"/>
</dbReference>
<protein>
    <submittedName>
        <fullName evidence="13">TonB-dependent receptor</fullName>
    </submittedName>
</protein>
<evidence type="ECO:0000256" key="3">
    <source>
        <dbReference type="ARBA" id="ARBA00022452"/>
    </source>
</evidence>
<keyword evidence="2" id="KW-0813">Transport</keyword>
<evidence type="ECO:0000256" key="1">
    <source>
        <dbReference type="ARBA" id="ARBA00004571"/>
    </source>
</evidence>
<evidence type="ECO:0000313" key="14">
    <source>
        <dbReference type="Proteomes" id="UP001168528"/>
    </source>
</evidence>
<evidence type="ECO:0000313" key="13">
    <source>
        <dbReference type="EMBL" id="MDO1448686.1"/>
    </source>
</evidence>
<dbReference type="InterPro" id="IPR008969">
    <property type="entry name" value="CarboxyPept-like_regulatory"/>
</dbReference>
<dbReference type="RefSeq" id="WP_302039486.1">
    <property type="nucleotide sequence ID" value="NZ_JAUKPO010000013.1"/>
</dbReference>
<dbReference type="InterPro" id="IPR037066">
    <property type="entry name" value="Plug_dom_sf"/>
</dbReference>
<dbReference type="InterPro" id="IPR012910">
    <property type="entry name" value="Plug_dom"/>
</dbReference>
<keyword evidence="5" id="KW-0732">Signal</keyword>
<comment type="subcellular location">
    <subcellularLocation>
        <location evidence="1">Cell outer membrane</location>
        <topology evidence="1">Multi-pass membrane protein</topology>
    </subcellularLocation>
</comment>
<dbReference type="Proteomes" id="UP001168528">
    <property type="component" value="Unassembled WGS sequence"/>
</dbReference>
<dbReference type="Pfam" id="PF00593">
    <property type="entry name" value="TonB_dep_Rec_b-barrel"/>
    <property type="match status" value="1"/>
</dbReference>
<dbReference type="Gene3D" id="2.60.40.1120">
    <property type="entry name" value="Carboxypeptidase-like, regulatory domain"/>
    <property type="match status" value="1"/>
</dbReference>
<dbReference type="InterPro" id="IPR000531">
    <property type="entry name" value="Beta-barrel_TonB"/>
</dbReference>
<evidence type="ECO:0000256" key="4">
    <source>
        <dbReference type="ARBA" id="ARBA00022692"/>
    </source>
</evidence>
<keyword evidence="14" id="KW-1185">Reference proteome</keyword>
<reference evidence="13" key="1">
    <citation type="submission" date="2023-07" db="EMBL/GenBank/DDBJ databases">
        <title>The genome sequence of Rhodocytophaga aerolata KACC 12507.</title>
        <authorList>
            <person name="Zhang X."/>
        </authorList>
    </citation>
    <scope>NUCLEOTIDE SEQUENCE</scope>
    <source>
        <strain evidence="13">KACC 12507</strain>
    </source>
</reference>
<dbReference type="SUPFAM" id="SSF56935">
    <property type="entry name" value="Porins"/>
    <property type="match status" value="1"/>
</dbReference>
<sequence>MQVTYGFWGLLLGILLLIQPAYAQQAVFQGKVLDKEGVAIVAASVRVLELSIGVATDTAGNFRMQVPAGKAFTYVFSHIGYQEKRYSFTLTVEQVFDYTVRLTDKTRMLSEVEVKSGKVIRLRPEISITKIDPQNVKTLPSAFGDFNKMLSTLPGVVSNNELSSSYSVRGGNFDENLVYVNGIEVYRPFLARSGQQEGLSFVNPDLVQDVEFSSGGWQAKYGDKLSSVLNILYKEPEKTSGSLTVGLLGGAAHVQGISNNKRIAYVAGVRQKQSQYLLGTLDVKGEYLPSFTDVQSYITLDLSKRKSSSAEELTPKTSIGILLSYARNRYFVKPVSRETSFGTREQILKLFVAFQGQELLNYDMYQNGVKFTHQPNRRLTLNILASAMQTSEREYLETDGYYRLCDVDVAIGSNRFNECIATRGTGGLYTHARNKLRASILTIESRNRYELNVRNSFEWGAKIGHERISDILDEYSFTDSADYVRINELLYTDISLRTWRYSAYAQHTFLLNPQHTITYGFRLGYWNLNKQFLVSPTAQYSYKPGWEKPVIFKLAAGIYRQPPFYRELRSRTGQLTPSLKAQSSLHLIAGAERILKLWNRDFLLTTELYYKSIWDAVAYDVENVRIRYFANNNTKAYAMGADVRLSGEFIKGAESWFSMGILNTREDLGFDTQGFVRRPTDQRLTFGAFFQDHLPRNPTIRVYLNLIFGTGLPFSPPQTLQYRSSFTAPPYRRLDMGFSKVITIKDRSKGLGKYTESIWLGAEVLNVIGAQNTISYTWITDIQNRQYAVPNRLSARFINVRVIARFDKP</sequence>
<comment type="similarity">
    <text evidence="10">Belongs to the TonB-dependent receptor family.</text>
</comment>
<keyword evidence="6 10" id="KW-0798">TonB box</keyword>
<evidence type="ECO:0000256" key="2">
    <source>
        <dbReference type="ARBA" id="ARBA00022448"/>
    </source>
</evidence>
<dbReference type="Pfam" id="PF13715">
    <property type="entry name" value="CarbopepD_reg_2"/>
    <property type="match status" value="1"/>
</dbReference>
<dbReference type="InterPro" id="IPR036942">
    <property type="entry name" value="Beta-barrel_TonB_sf"/>
</dbReference>
<feature type="domain" description="TonB-dependent receptor plug" evidence="12">
    <location>
        <begin position="127"/>
        <end position="223"/>
    </location>
</feature>
<dbReference type="Gene3D" id="2.170.130.10">
    <property type="entry name" value="TonB-dependent receptor, plug domain"/>
    <property type="match status" value="1"/>
</dbReference>
<name>A0ABT8R9C0_9BACT</name>
<dbReference type="InterPro" id="IPR039426">
    <property type="entry name" value="TonB-dep_rcpt-like"/>
</dbReference>
<evidence type="ECO:0000259" key="12">
    <source>
        <dbReference type="Pfam" id="PF07715"/>
    </source>
</evidence>
<evidence type="ECO:0000256" key="7">
    <source>
        <dbReference type="ARBA" id="ARBA00023136"/>
    </source>
</evidence>
<keyword evidence="7 10" id="KW-0472">Membrane</keyword>
<evidence type="ECO:0000256" key="6">
    <source>
        <dbReference type="ARBA" id="ARBA00023077"/>
    </source>
</evidence>
<feature type="domain" description="TonB-dependent receptor-like beta-barrel" evidence="11">
    <location>
        <begin position="362"/>
        <end position="737"/>
    </location>
</feature>
<proteinExistence type="inferred from homology"/>
<keyword evidence="9" id="KW-0998">Cell outer membrane</keyword>
<keyword evidence="3" id="KW-1134">Transmembrane beta strand</keyword>
<organism evidence="13 14">
    <name type="scientific">Rhodocytophaga aerolata</name>
    <dbReference type="NCBI Taxonomy" id="455078"/>
    <lineage>
        <taxon>Bacteria</taxon>
        <taxon>Pseudomonadati</taxon>
        <taxon>Bacteroidota</taxon>
        <taxon>Cytophagia</taxon>
        <taxon>Cytophagales</taxon>
        <taxon>Rhodocytophagaceae</taxon>
        <taxon>Rhodocytophaga</taxon>
    </lineage>
</organism>
<dbReference type="Pfam" id="PF07715">
    <property type="entry name" value="Plug"/>
    <property type="match status" value="1"/>
</dbReference>
<dbReference type="SUPFAM" id="SSF49464">
    <property type="entry name" value="Carboxypeptidase regulatory domain-like"/>
    <property type="match status" value="1"/>
</dbReference>
<evidence type="ECO:0000256" key="8">
    <source>
        <dbReference type="ARBA" id="ARBA00023170"/>
    </source>
</evidence>
<evidence type="ECO:0000256" key="9">
    <source>
        <dbReference type="ARBA" id="ARBA00023237"/>
    </source>
</evidence>
<keyword evidence="8 13" id="KW-0675">Receptor</keyword>
<dbReference type="PANTHER" id="PTHR30069:SF29">
    <property type="entry name" value="HEMOGLOBIN AND HEMOGLOBIN-HAPTOGLOBIN-BINDING PROTEIN 1-RELATED"/>
    <property type="match status" value="1"/>
</dbReference>
<comment type="caution">
    <text evidence="13">The sequence shown here is derived from an EMBL/GenBank/DDBJ whole genome shotgun (WGS) entry which is preliminary data.</text>
</comment>
<accession>A0ABT8R9C0</accession>
<gene>
    <name evidence="13" type="ORF">Q0590_20585</name>
</gene>
<evidence type="ECO:0000256" key="10">
    <source>
        <dbReference type="RuleBase" id="RU003357"/>
    </source>
</evidence>
<dbReference type="EMBL" id="JAUKPO010000013">
    <property type="protein sequence ID" value="MDO1448686.1"/>
    <property type="molecule type" value="Genomic_DNA"/>
</dbReference>